<evidence type="ECO:0000256" key="4">
    <source>
        <dbReference type="ARBA" id="ARBA00023143"/>
    </source>
</evidence>
<feature type="domain" description="Flagellar basal body rod protein N-terminal" evidence="6">
    <location>
        <begin position="3"/>
        <end position="33"/>
    </location>
</feature>
<dbReference type="NCBIfam" id="TIGR03506">
    <property type="entry name" value="FlgEFG_subfam"/>
    <property type="match status" value="2"/>
</dbReference>
<dbReference type="PANTHER" id="PTHR30435">
    <property type="entry name" value="FLAGELLAR PROTEIN"/>
    <property type="match status" value="1"/>
</dbReference>
<dbReference type="AlphaFoldDB" id="A0A1T2L8R8"/>
<evidence type="ECO:0000313" key="10">
    <source>
        <dbReference type="EMBL" id="OOZ41499.1"/>
    </source>
</evidence>
<dbReference type="Pfam" id="PF06429">
    <property type="entry name" value="Flg_bbr_C"/>
    <property type="match status" value="1"/>
</dbReference>
<dbReference type="Proteomes" id="UP000191110">
    <property type="component" value="Unassembled WGS sequence"/>
</dbReference>
<comment type="caution">
    <text evidence="10">The sequence shown here is derived from an EMBL/GenBank/DDBJ whole genome shotgun (WGS) entry which is preliminary data.</text>
</comment>
<dbReference type="GO" id="GO:0071978">
    <property type="term" value="P:bacterial-type flagellum-dependent swarming motility"/>
    <property type="evidence" value="ECO:0007669"/>
    <property type="project" value="TreeGrafter"/>
</dbReference>
<keyword evidence="4 5" id="KW-0975">Bacterial flagellum</keyword>
<feature type="domain" description="Flagellar basal-body/hook protein C-terminal" evidence="7">
    <location>
        <begin position="616"/>
        <end position="660"/>
    </location>
</feature>
<dbReference type="PANTHER" id="PTHR30435:SF1">
    <property type="entry name" value="FLAGELLAR HOOK PROTEIN FLGE"/>
    <property type="match status" value="1"/>
</dbReference>
<dbReference type="GO" id="GO:0005829">
    <property type="term" value="C:cytosol"/>
    <property type="evidence" value="ECO:0007669"/>
    <property type="project" value="TreeGrafter"/>
</dbReference>
<evidence type="ECO:0000313" key="11">
    <source>
        <dbReference type="Proteomes" id="UP000191110"/>
    </source>
</evidence>
<evidence type="ECO:0000256" key="5">
    <source>
        <dbReference type="RuleBase" id="RU362116"/>
    </source>
</evidence>
<sequence>MSFNTALSGLKAAAADLGVISNNIANASTNGFKQSRAEFADVYAVSSSGTSSNAIGSGVRLAAVSQQFTQGTISYTDNNLDLAINGDGFFVLEDNGSRLYSRAGSFQVDRDGYVVNNLSQRLIGFQADATGAITGAIGDMQLDTSNIQPNATQDVDVSVNVDSAAAVPGNPTATTGIDISSGDLDTDPTATNNFAGLTVIDDYGYEHDLDLSLTAFEGTSADFTGLITKSDYSGAGETATIDFTYDNGSTTAITLNANYATDDGVLGEVVSQLNTATVAGRFTYDAGTDVITDTLSPYTVDVSTVTDGTTASGFATTQTGTERLGEYDVTYTVDGVASLIPQTITLGGNQNISIDLTGNASNLLNAPDLNIDLSFANMTQTTPAAAVSTVIADGVDKQVIAFDPDEPASYNNSTSLSVYDSQGGTHLLTTYYRKMPEPNKWEVHHFMDGAAVYPNDDPDLNFIAEFSPGGSISQLWARDDSSQPDQPTVADSAIATLSFNMTGIDVDTPGNDVDPIDLSVDVSALTQYGADFAVFALSQDGYSTGRLSGVDISNDGTVFARYSNGQSQALGQVALASFANSQGLSQLGDTNWAESFDSGAALVGQPGTASLGLVQGGALEDSNVDLSGQLVKMITSQRNYQANAQVISTNDQITQTIINIR</sequence>
<dbReference type="RefSeq" id="WP_078482746.1">
    <property type="nucleotide sequence ID" value="NZ_MPRL01000009.1"/>
</dbReference>
<gene>
    <name evidence="10" type="ORF">BOW53_03755</name>
</gene>
<evidence type="ECO:0000259" key="8">
    <source>
        <dbReference type="Pfam" id="PF07559"/>
    </source>
</evidence>
<proteinExistence type="inferred from homology"/>
<comment type="subcellular location">
    <subcellularLocation>
        <location evidence="1 5">Bacterial flagellum basal body</location>
    </subcellularLocation>
</comment>
<dbReference type="InterPro" id="IPR019776">
    <property type="entry name" value="Flagellar_basal_body_rod_CS"/>
</dbReference>
<dbReference type="Pfam" id="PF22692">
    <property type="entry name" value="LlgE_F_G_D1"/>
    <property type="match status" value="1"/>
</dbReference>
<dbReference type="InterPro" id="IPR001444">
    <property type="entry name" value="Flag_bb_rod_N"/>
</dbReference>
<feature type="domain" description="Flagellar hook protein FlgE/F/G-like D1" evidence="9">
    <location>
        <begin position="83"/>
        <end position="139"/>
    </location>
</feature>
<dbReference type="InterPro" id="IPR037925">
    <property type="entry name" value="FlgE/F/G-like"/>
</dbReference>
<dbReference type="Gene3D" id="2.60.98.20">
    <property type="entry name" value="Flagellar hook protein FlgE"/>
    <property type="match status" value="1"/>
</dbReference>
<evidence type="ECO:0000256" key="2">
    <source>
        <dbReference type="ARBA" id="ARBA00009677"/>
    </source>
</evidence>
<dbReference type="InterPro" id="IPR010930">
    <property type="entry name" value="Flg_bb/hook_C_dom"/>
</dbReference>
<evidence type="ECO:0000256" key="1">
    <source>
        <dbReference type="ARBA" id="ARBA00004117"/>
    </source>
</evidence>
<dbReference type="OrthoDB" id="8578401at2"/>
<feature type="domain" description="Flagellar hook protein FlgE D2" evidence="8">
    <location>
        <begin position="401"/>
        <end position="542"/>
    </location>
</feature>
<dbReference type="InterPro" id="IPR053967">
    <property type="entry name" value="LlgE_F_G-like_D1"/>
</dbReference>
<dbReference type="GO" id="GO:0009425">
    <property type="term" value="C:bacterial-type flagellum basal body"/>
    <property type="evidence" value="ECO:0007669"/>
    <property type="project" value="UniProtKB-SubCell"/>
</dbReference>
<dbReference type="SUPFAM" id="SSF117143">
    <property type="entry name" value="Flagellar hook protein flgE"/>
    <property type="match status" value="1"/>
</dbReference>
<comment type="function">
    <text evidence="5">A flexible structure which links the flagellar filament to the drive apparatus in the basal body.</text>
</comment>
<dbReference type="InterPro" id="IPR020013">
    <property type="entry name" value="Flagellar_FlgE/F/G"/>
</dbReference>
<dbReference type="Pfam" id="PF07559">
    <property type="entry name" value="FlgE_D2"/>
    <property type="match status" value="1"/>
</dbReference>
<dbReference type="EMBL" id="MPRL01000009">
    <property type="protein sequence ID" value="OOZ41499.1"/>
    <property type="molecule type" value="Genomic_DNA"/>
</dbReference>
<name>A0A1T2L8R8_9GAMM</name>
<evidence type="ECO:0000259" key="7">
    <source>
        <dbReference type="Pfam" id="PF06429"/>
    </source>
</evidence>
<dbReference type="Pfam" id="PF00460">
    <property type="entry name" value="Flg_bb_rod"/>
    <property type="match status" value="1"/>
</dbReference>
<evidence type="ECO:0000256" key="3">
    <source>
        <dbReference type="ARBA" id="ARBA00019015"/>
    </source>
</evidence>
<reference evidence="10 11" key="1">
    <citation type="submission" date="2016-11" db="EMBL/GenBank/DDBJ databases">
        <title>Mixed transmission modes and dynamic genome evolution in an obligate animal-bacterial symbiosis.</title>
        <authorList>
            <person name="Russell S.L."/>
            <person name="Corbett-Detig R.B."/>
            <person name="Cavanaugh C.M."/>
        </authorList>
    </citation>
    <scope>NUCLEOTIDE SEQUENCE [LARGE SCALE GENOMIC DNA]</scope>
    <source>
        <strain evidence="10">Sveles-Q1</strain>
    </source>
</reference>
<organism evidence="10 11">
    <name type="scientific">Solemya pervernicosa gill symbiont</name>
    <dbReference type="NCBI Taxonomy" id="642797"/>
    <lineage>
        <taxon>Bacteria</taxon>
        <taxon>Pseudomonadati</taxon>
        <taxon>Pseudomonadota</taxon>
        <taxon>Gammaproteobacteria</taxon>
        <taxon>sulfur-oxidizing symbionts</taxon>
    </lineage>
</organism>
<protein>
    <recommendedName>
        <fullName evidence="3 5">Flagellar hook protein FlgE</fullName>
    </recommendedName>
</protein>
<evidence type="ECO:0000259" key="6">
    <source>
        <dbReference type="Pfam" id="PF00460"/>
    </source>
</evidence>
<accession>A0A1T2L8R8</accession>
<comment type="similarity">
    <text evidence="2 5">Belongs to the flagella basal body rod proteins family.</text>
</comment>
<keyword evidence="11" id="KW-1185">Reference proteome</keyword>
<evidence type="ECO:0000259" key="9">
    <source>
        <dbReference type="Pfam" id="PF22692"/>
    </source>
</evidence>
<dbReference type="GO" id="GO:0009424">
    <property type="term" value="C:bacterial-type flagellum hook"/>
    <property type="evidence" value="ECO:0007669"/>
    <property type="project" value="TreeGrafter"/>
</dbReference>
<dbReference type="InterPro" id="IPR011491">
    <property type="entry name" value="FlgE_D2"/>
</dbReference>
<dbReference type="InterPro" id="IPR037058">
    <property type="entry name" value="Falgellar_hook_FlgE_sf"/>
</dbReference>
<dbReference type="PROSITE" id="PS00588">
    <property type="entry name" value="FLAGELLA_BB_ROD"/>
    <property type="match status" value="1"/>
</dbReference>